<evidence type="ECO:0000313" key="1">
    <source>
        <dbReference type="EMBL" id="KAJ7523745.1"/>
    </source>
</evidence>
<sequence>MKLGTMERRTSRGDWKGSLPSDSIHLVGASSDPRLLLPVSSIAAPSPSCKDCIYHTAHSSHANINPSSSTSGSSSRSHSGFTLQRYPSRLHDRTPVLHSRVIKLRTEDQYLREIMSMEVLDLFRDDLSTTNHDSRSIFPSPLGIRGFCANP</sequence>
<proteinExistence type="predicted"/>
<keyword evidence="2" id="KW-1185">Reference proteome</keyword>
<reference evidence="2" key="1">
    <citation type="journal article" date="2024" name="Proc. Natl. Acad. Sci. U.S.A.">
        <title>Extraordinary preservation of gene collinearity over three hundred million years revealed in homosporous lycophytes.</title>
        <authorList>
            <person name="Li C."/>
            <person name="Wickell D."/>
            <person name="Kuo L.Y."/>
            <person name="Chen X."/>
            <person name="Nie B."/>
            <person name="Liao X."/>
            <person name="Peng D."/>
            <person name="Ji J."/>
            <person name="Jenkins J."/>
            <person name="Williams M."/>
            <person name="Shu S."/>
            <person name="Plott C."/>
            <person name="Barry K."/>
            <person name="Rajasekar S."/>
            <person name="Grimwood J."/>
            <person name="Han X."/>
            <person name="Sun S."/>
            <person name="Hou Z."/>
            <person name="He W."/>
            <person name="Dai G."/>
            <person name="Sun C."/>
            <person name="Schmutz J."/>
            <person name="Leebens-Mack J.H."/>
            <person name="Li F.W."/>
            <person name="Wang L."/>
        </authorList>
    </citation>
    <scope>NUCLEOTIDE SEQUENCE [LARGE SCALE GENOMIC DNA]</scope>
    <source>
        <strain evidence="2">cv. PW_Plant_1</strain>
    </source>
</reference>
<accession>A0ACC2B1Y7</accession>
<comment type="caution">
    <text evidence="1">The sequence shown here is derived from an EMBL/GenBank/DDBJ whole genome shotgun (WGS) entry which is preliminary data.</text>
</comment>
<protein>
    <submittedName>
        <fullName evidence="1">Uncharacterized protein</fullName>
    </submittedName>
</protein>
<dbReference type="EMBL" id="CM055109">
    <property type="protein sequence ID" value="KAJ7523745.1"/>
    <property type="molecule type" value="Genomic_DNA"/>
</dbReference>
<dbReference type="Proteomes" id="UP001162992">
    <property type="component" value="Chromosome 18"/>
</dbReference>
<name>A0ACC2B1Y7_DIPCM</name>
<evidence type="ECO:0000313" key="2">
    <source>
        <dbReference type="Proteomes" id="UP001162992"/>
    </source>
</evidence>
<organism evidence="1 2">
    <name type="scientific">Diphasiastrum complanatum</name>
    <name type="common">Issler's clubmoss</name>
    <name type="synonym">Lycopodium complanatum</name>
    <dbReference type="NCBI Taxonomy" id="34168"/>
    <lineage>
        <taxon>Eukaryota</taxon>
        <taxon>Viridiplantae</taxon>
        <taxon>Streptophyta</taxon>
        <taxon>Embryophyta</taxon>
        <taxon>Tracheophyta</taxon>
        <taxon>Lycopodiopsida</taxon>
        <taxon>Lycopodiales</taxon>
        <taxon>Lycopodiaceae</taxon>
        <taxon>Lycopodioideae</taxon>
        <taxon>Diphasiastrum</taxon>
    </lineage>
</organism>
<gene>
    <name evidence="1" type="ORF">O6H91_18G061200</name>
</gene>